<comment type="caution">
    <text evidence="1">The sequence shown here is derived from an EMBL/GenBank/DDBJ whole genome shotgun (WGS) entry which is preliminary data.</text>
</comment>
<gene>
    <name evidence="1" type="ORF">PGQ11_014626</name>
</gene>
<proteinExistence type="predicted"/>
<name>A0ABR2HU64_9PEZI</name>
<evidence type="ECO:0000313" key="2">
    <source>
        <dbReference type="Proteomes" id="UP001390339"/>
    </source>
</evidence>
<organism evidence="1 2">
    <name type="scientific">Apiospora arundinis</name>
    <dbReference type="NCBI Taxonomy" id="335852"/>
    <lineage>
        <taxon>Eukaryota</taxon>
        <taxon>Fungi</taxon>
        <taxon>Dikarya</taxon>
        <taxon>Ascomycota</taxon>
        <taxon>Pezizomycotina</taxon>
        <taxon>Sordariomycetes</taxon>
        <taxon>Xylariomycetidae</taxon>
        <taxon>Amphisphaeriales</taxon>
        <taxon>Apiosporaceae</taxon>
        <taxon>Apiospora</taxon>
    </lineage>
</organism>
<evidence type="ECO:0000313" key="1">
    <source>
        <dbReference type="EMBL" id="KAK8852147.1"/>
    </source>
</evidence>
<accession>A0ABR2HU64</accession>
<sequence>MEGMVEAVSGAIQSDRLGFRPVENNERDKGFIHEAILSDPVSYGEIEAGIKDSLLSLLIYLSLKDAIKSANAIPLLDIIYISTRNTL</sequence>
<dbReference type="Proteomes" id="UP001390339">
    <property type="component" value="Unassembled WGS sequence"/>
</dbReference>
<dbReference type="EMBL" id="JAPCWZ010000009">
    <property type="protein sequence ID" value="KAK8852147.1"/>
    <property type="molecule type" value="Genomic_DNA"/>
</dbReference>
<reference evidence="1 2" key="1">
    <citation type="journal article" date="2024" name="IMA Fungus">
        <title>Apiospora arundinis, a panoply of carbohydrate-active enzymes and secondary metabolites.</title>
        <authorList>
            <person name="Sorensen T."/>
            <person name="Petersen C."/>
            <person name="Muurmann A.T."/>
            <person name="Christiansen J.V."/>
            <person name="Brundto M.L."/>
            <person name="Overgaard C.K."/>
            <person name="Boysen A.T."/>
            <person name="Wollenberg R.D."/>
            <person name="Larsen T.O."/>
            <person name="Sorensen J.L."/>
            <person name="Nielsen K.L."/>
            <person name="Sondergaard T.E."/>
        </authorList>
    </citation>
    <scope>NUCLEOTIDE SEQUENCE [LARGE SCALE GENOMIC DNA]</scope>
    <source>
        <strain evidence="1 2">AAU 773</strain>
    </source>
</reference>
<protein>
    <submittedName>
        <fullName evidence="1">Uncharacterized protein</fullName>
    </submittedName>
</protein>
<keyword evidence="2" id="KW-1185">Reference proteome</keyword>